<evidence type="ECO:0000256" key="9">
    <source>
        <dbReference type="ARBA" id="ARBA00023224"/>
    </source>
</evidence>
<feature type="transmembrane region" description="Helical" evidence="11">
    <location>
        <begin position="186"/>
        <end position="207"/>
    </location>
</feature>
<protein>
    <recommendedName>
        <fullName evidence="12">G-protein coupled receptors family 1 profile domain-containing protein</fullName>
    </recommendedName>
</protein>
<dbReference type="Gene3D" id="1.20.1070.10">
    <property type="entry name" value="Rhodopsin 7-helix transmembrane proteins"/>
    <property type="match status" value="1"/>
</dbReference>
<dbReference type="PANTHER" id="PTHR24246:SF27">
    <property type="entry name" value="ADENOSINE RECEPTOR, ISOFORM A"/>
    <property type="match status" value="1"/>
</dbReference>
<evidence type="ECO:0000313" key="14">
    <source>
        <dbReference type="Proteomes" id="UP001283361"/>
    </source>
</evidence>
<feature type="compositionally biased region" description="Basic and acidic residues" evidence="10">
    <location>
        <begin position="556"/>
        <end position="567"/>
    </location>
</feature>
<feature type="domain" description="G-protein coupled receptors family 1 profile" evidence="12">
    <location>
        <begin position="198"/>
        <end position="448"/>
    </location>
</feature>
<dbReference type="PANTHER" id="PTHR24246">
    <property type="entry name" value="OLFACTORY RECEPTOR AND ADENOSINE RECEPTOR"/>
    <property type="match status" value="1"/>
</dbReference>
<keyword evidence="6 11" id="KW-0472">Membrane</keyword>
<keyword evidence="2" id="KW-1003">Cell membrane</keyword>
<evidence type="ECO:0000256" key="11">
    <source>
        <dbReference type="SAM" id="Phobius"/>
    </source>
</evidence>
<dbReference type="Proteomes" id="UP001283361">
    <property type="component" value="Unassembled WGS sequence"/>
</dbReference>
<dbReference type="EMBL" id="JAWDGP010007839">
    <property type="protein sequence ID" value="KAK3703293.1"/>
    <property type="molecule type" value="Genomic_DNA"/>
</dbReference>
<organism evidence="13 14">
    <name type="scientific">Elysia crispata</name>
    <name type="common">lettuce slug</name>
    <dbReference type="NCBI Taxonomy" id="231223"/>
    <lineage>
        <taxon>Eukaryota</taxon>
        <taxon>Metazoa</taxon>
        <taxon>Spiralia</taxon>
        <taxon>Lophotrochozoa</taxon>
        <taxon>Mollusca</taxon>
        <taxon>Gastropoda</taxon>
        <taxon>Heterobranchia</taxon>
        <taxon>Euthyneura</taxon>
        <taxon>Panpulmonata</taxon>
        <taxon>Sacoglossa</taxon>
        <taxon>Placobranchoidea</taxon>
        <taxon>Plakobranchidae</taxon>
        <taxon>Elysia</taxon>
    </lineage>
</organism>
<dbReference type="CDD" id="cd00637">
    <property type="entry name" value="7tm_classA_rhodopsin-like"/>
    <property type="match status" value="1"/>
</dbReference>
<feature type="compositionally biased region" description="Polar residues" evidence="10">
    <location>
        <begin position="482"/>
        <end position="491"/>
    </location>
</feature>
<feature type="transmembrane region" description="Helical" evidence="11">
    <location>
        <begin position="297"/>
        <end position="317"/>
    </location>
</feature>
<feature type="region of interest" description="Disordered" evidence="10">
    <location>
        <begin position="470"/>
        <end position="511"/>
    </location>
</feature>
<dbReference type="Pfam" id="PF00001">
    <property type="entry name" value="7tm_1"/>
    <property type="match status" value="1"/>
</dbReference>
<dbReference type="GO" id="GO:0005886">
    <property type="term" value="C:plasma membrane"/>
    <property type="evidence" value="ECO:0007669"/>
    <property type="project" value="UniProtKB-SubCell"/>
</dbReference>
<accession>A0AAE0XQG5</accession>
<name>A0AAE0XQG5_9GAST</name>
<feature type="compositionally biased region" description="Basic and acidic residues" evidence="10">
    <location>
        <begin position="767"/>
        <end position="787"/>
    </location>
</feature>
<feature type="region of interest" description="Disordered" evidence="10">
    <location>
        <begin position="547"/>
        <end position="605"/>
    </location>
</feature>
<evidence type="ECO:0000256" key="3">
    <source>
        <dbReference type="ARBA" id="ARBA00022692"/>
    </source>
</evidence>
<keyword evidence="14" id="KW-1185">Reference proteome</keyword>
<dbReference type="SUPFAM" id="SSF81321">
    <property type="entry name" value="Family A G protein-coupled receptor-like"/>
    <property type="match status" value="1"/>
</dbReference>
<evidence type="ECO:0000256" key="6">
    <source>
        <dbReference type="ARBA" id="ARBA00023136"/>
    </source>
</evidence>
<keyword evidence="5" id="KW-0297">G-protein coupled receptor</keyword>
<feature type="transmembrane region" description="Helical" evidence="11">
    <location>
        <begin position="337"/>
        <end position="361"/>
    </location>
</feature>
<dbReference type="InterPro" id="IPR000276">
    <property type="entry name" value="GPCR_Rhodpsn"/>
</dbReference>
<sequence>MRINFGYKTRRRQAKGTELRASADSFRGRQISLRRNGSLRRRFLKKRSSRATPDTLELKIFLSIPLEIELKLSLYTMAGLNSSSGFLSSWKDGEIFAHTSSVNLSTIANSTTDLNFSTAIINDGSSSNNNNASTSFEEEIFGLFYDDLNVTVSGLMDNMTNATGNGTLSAPICVMCRYYLQPWLKALRVGFGVCIVLANIVTFVMLLRARSLQLALRYFLLNVAVVDCGYGAGFLYHSAIVDFPQFIVMNFECKLRYGGLCMVSMVALFTLMAMCIERVIALKFAFTYHLLITKTNLLIGIVIFWAVPAAIVTPTYLLMDSSVGECNFVRFIKAESFVVFSVTYFILMVVAVFCQLVLLYIARTHIKKILPTIVGDQKKKAAFKMNLKATSTTLSLAVPFVICATPKILTYMFLAFNPGERIKVESLTLLAVTIYLNVSNSLINPIVYCYRLPELRTQIMAVFGRRMTSSTWSSDEPIKPHPSSSMTSKPSGNKDWDDTEDNSECKLNHKGSHVEAQGVVWRHGNADKGIEKQDQGITAVVRGSFDTSTSSFSSHVAKDDNLSDKVEKNRKRAKKRIQPSKSEDQDNSTSHEESPAGKSTENDGVLLHNDTEFQCSSENGICMDEALSLQRRGGLKGDKGRLPQDQTDAGKYKWLVDSDAPDRKTNRRRSDCAAQKNLKFKSCPRFRKGEEICFPTKSNLEECGKKFQSTPNFDENGKKFESGLGFPYFQTESETKCDYKVTRDNNSESRQEFLTCDKTQNKLGFPEMDKRSNPKISTSHDREDAGFQEDRKVPEIRQQIGHVESPRKESQKSFSFKHIWKTWAASILAEAAKKLVYEAVGQHPRSKYSTSGETICPWRFASGSAILPPPSVLVDSIPETRSTESDAHVADAKISEGGRNVLIEARQIRAENSSHQERKGGNQLRENNSAKLMLVSGKEEQLKGTVNGDEERIETGGIKDEEDSDLDNYLGKENEITPSVVGNFGLTLTTSGMN</sequence>
<dbReference type="InterPro" id="IPR017452">
    <property type="entry name" value="GPCR_Rhodpsn_7TM"/>
</dbReference>
<comment type="caution">
    <text evidence="13">The sequence shown here is derived from an EMBL/GenBank/DDBJ whole genome shotgun (WGS) entry which is preliminary data.</text>
</comment>
<dbReference type="AlphaFoldDB" id="A0AAE0XQG5"/>
<keyword evidence="7" id="KW-0675">Receptor</keyword>
<dbReference type="GO" id="GO:0004930">
    <property type="term" value="F:G protein-coupled receptor activity"/>
    <property type="evidence" value="ECO:0007669"/>
    <property type="project" value="UniProtKB-KW"/>
</dbReference>
<proteinExistence type="predicted"/>
<keyword evidence="9" id="KW-0807">Transducer</keyword>
<comment type="subcellular location">
    <subcellularLocation>
        <location evidence="1">Cell membrane</location>
        <topology evidence="1">Multi-pass membrane protein</topology>
    </subcellularLocation>
</comment>
<feature type="region of interest" description="Disordered" evidence="10">
    <location>
        <begin position="764"/>
        <end position="787"/>
    </location>
</feature>
<keyword evidence="4 11" id="KW-1133">Transmembrane helix</keyword>
<evidence type="ECO:0000256" key="7">
    <source>
        <dbReference type="ARBA" id="ARBA00023170"/>
    </source>
</evidence>
<gene>
    <name evidence="13" type="ORF">RRG08_017337</name>
</gene>
<feature type="compositionally biased region" description="Basic residues" evidence="10">
    <location>
        <begin position="568"/>
        <end position="578"/>
    </location>
</feature>
<feature type="transmembrane region" description="Helical" evidence="11">
    <location>
        <begin position="219"/>
        <end position="237"/>
    </location>
</feature>
<keyword evidence="3 11" id="KW-0812">Transmembrane</keyword>
<evidence type="ECO:0000256" key="8">
    <source>
        <dbReference type="ARBA" id="ARBA00023180"/>
    </source>
</evidence>
<evidence type="ECO:0000256" key="10">
    <source>
        <dbReference type="SAM" id="MobiDB-lite"/>
    </source>
</evidence>
<dbReference type="PRINTS" id="PR00237">
    <property type="entry name" value="GPCRRHODOPSN"/>
</dbReference>
<dbReference type="PROSITE" id="PS50262">
    <property type="entry name" value="G_PROTEIN_RECEP_F1_2"/>
    <property type="match status" value="1"/>
</dbReference>
<evidence type="ECO:0000256" key="5">
    <source>
        <dbReference type="ARBA" id="ARBA00023040"/>
    </source>
</evidence>
<reference evidence="13" key="1">
    <citation type="journal article" date="2023" name="G3 (Bethesda)">
        <title>A reference genome for the long-term kleptoplast-retaining sea slug Elysia crispata morphotype clarki.</title>
        <authorList>
            <person name="Eastman K.E."/>
            <person name="Pendleton A.L."/>
            <person name="Shaikh M.A."/>
            <person name="Suttiyut T."/>
            <person name="Ogas R."/>
            <person name="Tomko P."/>
            <person name="Gavelis G."/>
            <person name="Widhalm J.R."/>
            <person name="Wisecaver J.H."/>
        </authorList>
    </citation>
    <scope>NUCLEOTIDE SEQUENCE</scope>
    <source>
        <strain evidence="13">ECLA1</strain>
    </source>
</reference>
<evidence type="ECO:0000256" key="4">
    <source>
        <dbReference type="ARBA" id="ARBA00022989"/>
    </source>
</evidence>
<evidence type="ECO:0000259" key="12">
    <source>
        <dbReference type="PROSITE" id="PS50262"/>
    </source>
</evidence>
<evidence type="ECO:0000256" key="1">
    <source>
        <dbReference type="ARBA" id="ARBA00004651"/>
    </source>
</evidence>
<feature type="transmembrane region" description="Helical" evidence="11">
    <location>
        <begin position="257"/>
        <end position="276"/>
    </location>
</feature>
<evidence type="ECO:0000313" key="13">
    <source>
        <dbReference type="EMBL" id="KAK3703293.1"/>
    </source>
</evidence>
<feature type="compositionally biased region" description="Basic and acidic residues" evidence="10">
    <location>
        <begin position="581"/>
        <end position="595"/>
    </location>
</feature>
<feature type="transmembrane region" description="Helical" evidence="11">
    <location>
        <begin position="394"/>
        <end position="416"/>
    </location>
</feature>
<keyword evidence="8" id="KW-0325">Glycoprotein</keyword>
<evidence type="ECO:0000256" key="2">
    <source>
        <dbReference type="ARBA" id="ARBA00022475"/>
    </source>
</evidence>